<evidence type="ECO:0000256" key="11">
    <source>
        <dbReference type="ARBA" id="ARBA00038408"/>
    </source>
</evidence>
<keyword evidence="6 14" id="KW-1133">Transmembrane helix</keyword>
<organism evidence="16 17">
    <name type="scientific">Aestuariivirga litoralis</name>
    <dbReference type="NCBI Taxonomy" id="2650924"/>
    <lineage>
        <taxon>Bacteria</taxon>
        <taxon>Pseudomonadati</taxon>
        <taxon>Pseudomonadota</taxon>
        <taxon>Alphaproteobacteria</taxon>
        <taxon>Hyphomicrobiales</taxon>
        <taxon>Aestuariivirgaceae</taxon>
        <taxon>Aestuariivirga</taxon>
    </lineage>
</organism>
<keyword evidence="7 14" id="KW-0472">Membrane</keyword>
<proteinExistence type="inferred from homology"/>
<evidence type="ECO:0000256" key="7">
    <source>
        <dbReference type="ARBA" id="ARBA00023136"/>
    </source>
</evidence>
<feature type="domain" description="PpiC" evidence="15">
    <location>
        <begin position="247"/>
        <end position="366"/>
    </location>
</feature>
<protein>
    <recommendedName>
        <fullName evidence="2">Parvulin-like PPIase</fullName>
    </recommendedName>
    <alternativeName>
        <fullName evidence="9">Peptidyl-prolyl cis-trans isomerase plp</fullName>
    </alternativeName>
    <alternativeName>
        <fullName evidence="12">Periplasmic chaperone PpiD</fullName>
    </alternativeName>
    <alternativeName>
        <fullName evidence="13">Periplasmic folding chaperone</fullName>
    </alternativeName>
    <alternativeName>
        <fullName evidence="10">Rotamase plp</fullName>
    </alternativeName>
</protein>
<accession>A0A2W2BL66</accession>
<evidence type="ECO:0000256" key="3">
    <source>
        <dbReference type="ARBA" id="ARBA00022475"/>
    </source>
</evidence>
<dbReference type="InterPro" id="IPR000297">
    <property type="entry name" value="PPIase_PpiC"/>
</dbReference>
<dbReference type="Gene3D" id="3.10.50.40">
    <property type="match status" value="1"/>
</dbReference>
<gene>
    <name evidence="16" type="ORF">DK847_11175</name>
</gene>
<comment type="caution">
    <text evidence="16">The sequence shown here is derived from an EMBL/GenBank/DDBJ whole genome shotgun (WGS) entry which is preliminary data.</text>
</comment>
<dbReference type="PANTHER" id="PTHR47529">
    <property type="entry name" value="PEPTIDYL-PROLYL CIS-TRANS ISOMERASE D"/>
    <property type="match status" value="1"/>
</dbReference>
<dbReference type="GO" id="GO:0003755">
    <property type="term" value="F:peptidyl-prolyl cis-trans isomerase activity"/>
    <property type="evidence" value="ECO:0007669"/>
    <property type="project" value="InterPro"/>
</dbReference>
<keyword evidence="5 14" id="KW-0812">Transmembrane</keyword>
<name>A0A2W2BL66_9HYPH</name>
<comment type="subcellular location">
    <subcellularLocation>
        <location evidence="1">Cell inner membrane</location>
        <topology evidence="1">Single-pass type II membrane protein</topology>
        <orientation evidence="1">Periplasmic side</orientation>
    </subcellularLocation>
</comment>
<evidence type="ECO:0000256" key="1">
    <source>
        <dbReference type="ARBA" id="ARBA00004382"/>
    </source>
</evidence>
<evidence type="ECO:0000256" key="9">
    <source>
        <dbReference type="ARBA" id="ARBA00030642"/>
    </source>
</evidence>
<evidence type="ECO:0000256" key="2">
    <source>
        <dbReference type="ARBA" id="ARBA00018370"/>
    </source>
</evidence>
<sequence length="628" mass="67739">MMDSMRKAAKSWVAKLLIGMLAVSFGVWGIADVFKFGTSTDLVTVGSQDITADAYSRAFQNRLQEIGRQTGQGVTPEQARTFGIDKAVLGWMIQRAALDDEASKLKLGVSDAYLAKSVMANNAFHDASGKFSADRFKQALAQNGYSESTFFAAERQRTLQEALTETAAGGLSVSTGLLEAQYRYDNEQRDARYFIVTTADSEVAAPTDDEIKKEYEAHPEAYTAPEYRSVAIMKAEPADIAAKITLTDQDLAEGYAKYKSDYFTPEKRTVLQISFPTVADAEAAKAKLAGGADFLAIARERGFTEADATFADKTKEDFIDPAIAEAAFSLPEGAVSEPVKGTLSTALLKVVKVTPEHQSTLDEVKQQLSDRLKLEQAMEQIQSTYDAVEDARAAQTSFEDIAAKAGIPFVLIAATDAQGKDKAGKDLDIPHKQDVLEATFSSDVGVENDAVSLDNGYVWYEVREVVPAALRPFDQVKEQARAAVIAEKVKALSEDKAKKLVERARAGTSLDDLAKEANAQVQTAQGLKRTEQGASFGPAAVQALFAVPDTGFAYAVEADGKGARVMQSVPVLLPPFDAASPDAKSIAQKLKPEVADAMLTAYLTALQNEVGVRINEGLWQQVSGQQTN</sequence>
<keyword evidence="4" id="KW-0997">Cell inner membrane</keyword>
<dbReference type="SUPFAM" id="SSF109998">
    <property type="entry name" value="Triger factor/SurA peptide-binding domain-like"/>
    <property type="match status" value="1"/>
</dbReference>
<evidence type="ECO:0000259" key="15">
    <source>
        <dbReference type="Pfam" id="PF13145"/>
    </source>
</evidence>
<feature type="transmembrane region" description="Helical" evidence="14">
    <location>
        <begin position="12"/>
        <end position="31"/>
    </location>
</feature>
<dbReference type="EMBL" id="QKVK01000004">
    <property type="protein sequence ID" value="PZF76999.1"/>
    <property type="molecule type" value="Genomic_DNA"/>
</dbReference>
<keyword evidence="8" id="KW-0143">Chaperone</keyword>
<dbReference type="Proteomes" id="UP000248795">
    <property type="component" value="Unassembled WGS sequence"/>
</dbReference>
<evidence type="ECO:0000313" key="16">
    <source>
        <dbReference type="EMBL" id="PZF76999.1"/>
    </source>
</evidence>
<dbReference type="AlphaFoldDB" id="A0A2W2BL66"/>
<dbReference type="GO" id="GO:0005886">
    <property type="term" value="C:plasma membrane"/>
    <property type="evidence" value="ECO:0007669"/>
    <property type="project" value="UniProtKB-SubCell"/>
</dbReference>
<evidence type="ECO:0000256" key="6">
    <source>
        <dbReference type="ARBA" id="ARBA00022989"/>
    </source>
</evidence>
<comment type="similarity">
    <text evidence="11">Belongs to the PpiD chaperone family.</text>
</comment>
<dbReference type="Gene3D" id="1.10.4030.10">
    <property type="entry name" value="Porin chaperone SurA, peptide-binding domain"/>
    <property type="match status" value="1"/>
</dbReference>
<evidence type="ECO:0000256" key="14">
    <source>
        <dbReference type="SAM" id="Phobius"/>
    </source>
</evidence>
<evidence type="ECO:0000256" key="8">
    <source>
        <dbReference type="ARBA" id="ARBA00023186"/>
    </source>
</evidence>
<dbReference type="Pfam" id="PF13624">
    <property type="entry name" value="SurA_N_3"/>
    <property type="match status" value="1"/>
</dbReference>
<keyword evidence="17" id="KW-1185">Reference proteome</keyword>
<evidence type="ECO:0000256" key="10">
    <source>
        <dbReference type="ARBA" id="ARBA00031484"/>
    </source>
</evidence>
<dbReference type="Pfam" id="PF13145">
    <property type="entry name" value="Rotamase_2"/>
    <property type="match status" value="1"/>
</dbReference>
<dbReference type="InterPro" id="IPR046357">
    <property type="entry name" value="PPIase_dom_sf"/>
</dbReference>
<evidence type="ECO:0000313" key="17">
    <source>
        <dbReference type="Proteomes" id="UP000248795"/>
    </source>
</evidence>
<keyword evidence="3" id="KW-1003">Cell membrane</keyword>
<evidence type="ECO:0000256" key="5">
    <source>
        <dbReference type="ARBA" id="ARBA00022692"/>
    </source>
</evidence>
<dbReference type="PANTHER" id="PTHR47529:SF1">
    <property type="entry name" value="PERIPLASMIC CHAPERONE PPID"/>
    <property type="match status" value="1"/>
</dbReference>
<dbReference type="InterPro" id="IPR027304">
    <property type="entry name" value="Trigger_fact/SurA_dom_sf"/>
</dbReference>
<evidence type="ECO:0000256" key="12">
    <source>
        <dbReference type="ARBA" id="ARBA00040743"/>
    </source>
</evidence>
<dbReference type="InterPro" id="IPR052029">
    <property type="entry name" value="PpiD_chaperone"/>
</dbReference>
<evidence type="ECO:0000256" key="13">
    <source>
        <dbReference type="ARBA" id="ARBA00042775"/>
    </source>
</evidence>
<dbReference type="SUPFAM" id="SSF54534">
    <property type="entry name" value="FKBP-like"/>
    <property type="match status" value="1"/>
</dbReference>
<reference evidence="17" key="1">
    <citation type="submission" date="2018-06" db="EMBL/GenBank/DDBJ databases">
        <title>Aestuariibacter litoralis strain KCTC 52945T.</title>
        <authorList>
            <person name="Li X."/>
            <person name="Salam N."/>
            <person name="Li J.-L."/>
            <person name="Chen Y.-M."/>
            <person name="Yang Z.-W."/>
            <person name="Zhang L.-Y."/>
            <person name="Han M.-X."/>
            <person name="Xiao M."/>
            <person name="Li W.-J."/>
        </authorList>
    </citation>
    <scope>NUCLEOTIDE SEQUENCE [LARGE SCALE GENOMIC DNA]</scope>
    <source>
        <strain evidence="17">KCTC 52945</strain>
    </source>
</reference>
<evidence type="ECO:0000256" key="4">
    <source>
        <dbReference type="ARBA" id="ARBA00022519"/>
    </source>
</evidence>